<keyword evidence="4 5" id="KW-0472">Membrane</keyword>
<feature type="transmembrane region" description="Helical" evidence="5">
    <location>
        <begin position="123"/>
        <end position="144"/>
    </location>
</feature>
<evidence type="ECO:0000256" key="2">
    <source>
        <dbReference type="ARBA" id="ARBA00022692"/>
    </source>
</evidence>
<evidence type="ECO:0000313" key="6">
    <source>
        <dbReference type="EMBL" id="CAK8690777.1"/>
    </source>
</evidence>
<evidence type="ECO:0000313" key="7">
    <source>
        <dbReference type="Proteomes" id="UP001642483"/>
    </source>
</evidence>
<keyword evidence="3 5" id="KW-1133">Transmembrane helix</keyword>
<protein>
    <recommendedName>
        <fullName evidence="8">B(0,+)-type amino acid transporter 1</fullName>
    </recommendedName>
</protein>
<sequence>MIGIPLVTVCYLLVNIAYFTVLSPAEMLESSAVAMVFGDRVFGAASFLVPVAVACSTFGAANVTAFAASRITYAAARNGHMINIFSYVNVKRLTPSPAAILNGTIALIMIIPDAANFSTLIDYFTFTSWLFYGATFLSVIILRIRRPKWQRPYKVFIGIPAICFIASLYLVVAPFLENPSLAYLYAAIFILAGLVFYFPLVYFKKVPLFMDPLTSFLQQALEVVPPPEQPNIYDNSESSHGFSLEDESDFH</sequence>
<reference evidence="6 7" key="1">
    <citation type="submission" date="2024-02" db="EMBL/GenBank/DDBJ databases">
        <authorList>
            <person name="Daric V."/>
            <person name="Darras S."/>
        </authorList>
    </citation>
    <scope>NUCLEOTIDE SEQUENCE [LARGE SCALE GENOMIC DNA]</scope>
</reference>
<dbReference type="PANTHER" id="PTHR11785">
    <property type="entry name" value="AMINO ACID TRANSPORTER"/>
    <property type="match status" value="1"/>
</dbReference>
<name>A0ABP0GH21_CLALP</name>
<organism evidence="6 7">
    <name type="scientific">Clavelina lepadiformis</name>
    <name type="common">Light-bulb sea squirt</name>
    <name type="synonym">Ascidia lepadiformis</name>
    <dbReference type="NCBI Taxonomy" id="159417"/>
    <lineage>
        <taxon>Eukaryota</taxon>
        <taxon>Metazoa</taxon>
        <taxon>Chordata</taxon>
        <taxon>Tunicata</taxon>
        <taxon>Ascidiacea</taxon>
        <taxon>Aplousobranchia</taxon>
        <taxon>Clavelinidae</taxon>
        <taxon>Clavelina</taxon>
    </lineage>
</organism>
<keyword evidence="7" id="KW-1185">Reference proteome</keyword>
<dbReference type="InterPro" id="IPR050598">
    <property type="entry name" value="AminoAcid_Transporter"/>
</dbReference>
<feature type="transmembrane region" description="Helical" evidence="5">
    <location>
        <begin position="182"/>
        <end position="203"/>
    </location>
</feature>
<dbReference type="EMBL" id="CAWYQH010000119">
    <property type="protein sequence ID" value="CAK8690777.1"/>
    <property type="molecule type" value="Genomic_DNA"/>
</dbReference>
<comment type="subcellular location">
    <subcellularLocation>
        <location evidence="1">Membrane</location>
        <topology evidence="1">Multi-pass membrane protein</topology>
    </subcellularLocation>
</comment>
<feature type="transmembrane region" description="Helical" evidence="5">
    <location>
        <begin position="93"/>
        <end position="111"/>
    </location>
</feature>
<dbReference type="Proteomes" id="UP001642483">
    <property type="component" value="Unassembled WGS sequence"/>
</dbReference>
<evidence type="ECO:0000256" key="5">
    <source>
        <dbReference type="SAM" id="Phobius"/>
    </source>
</evidence>
<feature type="transmembrane region" description="Helical" evidence="5">
    <location>
        <begin position="7"/>
        <end position="25"/>
    </location>
</feature>
<proteinExistence type="predicted"/>
<feature type="transmembrane region" description="Helical" evidence="5">
    <location>
        <begin position="156"/>
        <end position="176"/>
    </location>
</feature>
<evidence type="ECO:0008006" key="8">
    <source>
        <dbReference type="Google" id="ProtNLM"/>
    </source>
</evidence>
<comment type="caution">
    <text evidence="6">The sequence shown here is derived from an EMBL/GenBank/DDBJ whole genome shotgun (WGS) entry which is preliminary data.</text>
</comment>
<evidence type="ECO:0000256" key="3">
    <source>
        <dbReference type="ARBA" id="ARBA00022989"/>
    </source>
</evidence>
<dbReference type="InterPro" id="IPR002293">
    <property type="entry name" value="AA/rel_permease1"/>
</dbReference>
<dbReference type="PANTHER" id="PTHR11785:SF512">
    <property type="entry name" value="SOBREMESA, ISOFORM B"/>
    <property type="match status" value="1"/>
</dbReference>
<accession>A0ABP0GH21</accession>
<keyword evidence="2 5" id="KW-0812">Transmembrane</keyword>
<gene>
    <name evidence="6" type="ORF">CVLEPA_LOCUS23349</name>
</gene>
<dbReference type="Pfam" id="PF13520">
    <property type="entry name" value="AA_permease_2"/>
    <property type="match status" value="1"/>
</dbReference>
<feature type="transmembrane region" description="Helical" evidence="5">
    <location>
        <begin position="45"/>
        <end position="73"/>
    </location>
</feature>
<evidence type="ECO:0000256" key="4">
    <source>
        <dbReference type="ARBA" id="ARBA00023136"/>
    </source>
</evidence>
<evidence type="ECO:0000256" key="1">
    <source>
        <dbReference type="ARBA" id="ARBA00004141"/>
    </source>
</evidence>
<dbReference type="Gene3D" id="1.20.1740.10">
    <property type="entry name" value="Amino acid/polyamine transporter I"/>
    <property type="match status" value="1"/>
</dbReference>